<keyword evidence="4" id="KW-1133">Transmembrane helix</keyword>
<dbReference type="InterPro" id="IPR019402">
    <property type="entry name" value="CWH43_N"/>
</dbReference>
<feature type="transmembrane region" description="Helical" evidence="4">
    <location>
        <begin position="605"/>
        <end position="627"/>
    </location>
</feature>
<dbReference type="AlphaFoldDB" id="A0A158PQY9"/>
<keyword evidence="4" id="KW-0812">Transmembrane</keyword>
<feature type="transmembrane region" description="Helical" evidence="4">
    <location>
        <begin position="769"/>
        <end position="786"/>
    </location>
</feature>
<evidence type="ECO:0000313" key="6">
    <source>
        <dbReference type="EMBL" id="VDN89995.1"/>
    </source>
</evidence>
<evidence type="ECO:0000259" key="5">
    <source>
        <dbReference type="Pfam" id="PF10277"/>
    </source>
</evidence>
<feature type="transmembrane region" description="Helical" evidence="4">
    <location>
        <begin position="697"/>
        <end position="719"/>
    </location>
</feature>
<proteinExistence type="inferred from homology"/>
<evidence type="ECO:0000256" key="4">
    <source>
        <dbReference type="SAM" id="Phobius"/>
    </source>
</evidence>
<feature type="transmembrane region" description="Helical" evidence="4">
    <location>
        <begin position="524"/>
        <end position="543"/>
    </location>
</feature>
<dbReference type="Pfam" id="PF10595">
    <property type="entry name" value="FAM161A_B"/>
    <property type="match status" value="1"/>
</dbReference>
<protein>
    <submittedName>
        <fullName evidence="8">Coiled-coil domain-containing protein 177</fullName>
    </submittedName>
</protein>
<keyword evidence="4" id="KW-0472">Membrane</keyword>
<dbReference type="GO" id="GO:0005929">
    <property type="term" value="C:cilium"/>
    <property type="evidence" value="ECO:0007669"/>
    <property type="project" value="TreeGrafter"/>
</dbReference>
<dbReference type="PANTHER" id="PTHR21501">
    <property type="entry name" value="PROTEIN FAM-161"/>
    <property type="match status" value="1"/>
</dbReference>
<dbReference type="GO" id="GO:0044782">
    <property type="term" value="P:cilium organization"/>
    <property type="evidence" value="ECO:0007669"/>
    <property type="project" value="TreeGrafter"/>
</dbReference>
<reference evidence="6 7" key="2">
    <citation type="submission" date="2018-11" db="EMBL/GenBank/DDBJ databases">
        <authorList>
            <consortium name="Pathogen Informatics"/>
        </authorList>
    </citation>
    <scope>NUCLEOTIDE SEQUENCE [LARGE SCALE GENOMIC DNA]</scope>
</reference>
<dbReference type="Proteomes" id="UP000278627">
    <property type="component" value="Unassembled WGS sequence"/>
</dbReference>
<dbReference type="WBParaSite" id="BPAG_0000884701-mRNA-1">
    <property type="protein sequence ID" value="BPAG_0000884701-mRNA-1"/>
    <property type="gene ID" value="BPAG_0000884701"/>
</dbReference>
<dbReference type="InterPro" id="IPR051655">
    <property type="entry name" value="FAM161"/>
</dbReference>
<keyword evidence="7" id="KW-1185">Reference proteome</keyword>
<dbReference type="STRING" id="6280.A0A158PQY9"/>
<sequence>MIDEMERALDATDHFLDTILQNKSRLEDPNFMIHLMRIRQKHKKTFAVIDKMCNLSHSSKSVASIKICRTDIIDQKCCVLSNSCNCVHANHGKDSCRRSRSMQSVLQTQKQRICEERNRAREVPRSTYEPRYQQLREKEEQARQTRHQKAMEILGKVRFPAVTANLAPESFHLRRCISAEASEWSKREAFKAKDVPLSVYVPSYKHEIEAYKRARRKTERAAELIRTSRAPAGLEKHAMQSKVQHHLRHGKYCVNHEKKRNVCYSRNVPNFKKLHQQLLNKLEKAAANRPVTVVTPFCFQTDQRIQSHKCNNQNLSPRIHRRSYSLGNLREYNGPGIRLNHASLLRNEANRIRTQKMESERNCSRKYWELMRKRNELARIKLKQKLATEVTVIRDIQRRLKEKKLKQQERADEYRNELEAMKRRVEARALIVEQQEMLIKMQRFERKYKASVTETRNKTRKVSIQSDYPNRLLTTDSDQLSMISALDQNRNGLDAIQLMSFDLFFFVNAAEKERSKKVMLNSTGFYLVSPGNGIINLSILISSEMRYQQMARKVMVHFTTNDKVNGWMKETDEMKFNKESNVPYTQKDDSKKDYIILLQISFQNYVLVTVGAPILALIIDFLLGFSLDYQQILAYDWSCGLVNIPSFSRIINLPKERIIWNAAVLFHLPLRFLLVLTNYRICRIPSNELCNRKLHEMLSRIIILSGLVEILMVLLLTVIGEREETHQLHGTHFSKYSKKFVFLIFDKQFFSQNLMHKRSIKINVRSTESFILSYLALYIFLLTNCIQIA</sequence>
<dbReference type="EMBL" id="UZAD01013141">
    <property type="protein sequence ID" value="VDN89995.1"/>
    <property type="molecule type" value="Genomic_DNA"/>
</dbReference>
<dbReference type="InterPro" id="IPR019579">
    <property type="entry name" value="FAM161A/B"/>
</dbReference>
<feature type="coiled-coil region" evidence="3">
    <location>
        <begin position="397"/>
        <end position="435"/>
    </location>
</feature>
<dbReference type="Pfam" id="PF10277">
    <property type="entry name" value="Frag1"/>
    <property type="match status" value="1"/>
</dbReference>
<gene>
    <name evidence="6" type="ORF">BPAG_LOCUS8809</name>
</gene>
<feature type="domain" description="CWH43-like N-terminal" evidence="5">
    <location>
        <begin position="606"/>
        <end position="734"/>
    </location>
</feature>
<accession>A0A158PQY9</accession>
<reference evidence="8" key="1">
    <citation type="submission" date="2016-04" db="UniProtKB">
        <authorList>
            <consortium name="WormBaseParasite"/>
        </authorList>
    </citation>
    <scope>IDENTIFICATION</scope>
</reference>
<dbReference type="PANTHER" id="PTHR21501:SF1">
    <property type="entry name" value="PROTEIN FAM-161"/>
    <property type="match status" value="1"/>
</dbReference>
<evidence type="ECO:0000313" key="7">
    <source>
        <dbReference type="Proteomes" id="UP000278627"/>
    </source>
</evidence>
<dbReference type="GO" id="GO:0005856">
    <property type="term" value="C:cytoskeleton"/>
    <property type="evidence" value="ECO:0007669"/>
    <property type="project" value="UniProtKB-ARBA"/>
</dbReference>
<comment type="similarity">
    <text evidence="1">Belongs to the FAM161 family.</text>
</comment>
<keyword evidence="2 3" id="KW-0175">Coiled coil</keyword>
<evidence type="ECO:0000256" key="3">
    <source>
        <dbReference type="SAM" id="Coils"/>
    </source>
</evidence>
<evidence type="ECO:0000256" key="2">
    <source>
        <dbReference type="ARBA" id="ARBA00023054"/>
    </source>
</evidence>
<feature type="transmembrane region" description="Helical" evidence="4">
    <location>
        <begin position="658"/>
        <end position="676"/>
    </location>
</feature>
<name>A0A158PQY9_BRUPA</name>
<organism evidence="8">
    <name type="scientific">Brugia pahangi</name>
    <name type="common">Filarial nematode worm</name>
    <dbReference type="NCBI Taxonomy" id="6280"/>
    <lineage>
        <taxon>Eukaryota</taxon>
        <taxon>Metazoa</taxon>
        <taxon>Ecdysozoa</taxon>
        <taxon>Nematoda</taxon>
        <taxon>Chromadorea</taxon>
        <taxon>Rhabditida</taxon>
        <taxon>Spirurina</taxon>
        <taxon>Spiruromorpha</taxon>
        <taxon>Filarioidea</taxon>
        <taxon>Onchocercidae</taxon>
        <taxon>Brugia</taxon>
    </lineage>
</organism>
<evidence type="ECO:0000313" key="8">
    <source>
        <dbReference type="WBParaSite" id="BPAG_0000884701-mRNA-1"/>
    </source>
</evidence>
<evidence type="ECO:0000256" key="1">
    <source>
        <dbReference type="ARBA" id="ARBA00006663"/>
    </source>
</evidence>